<gene>
    <name evidence="1" type="ORF">WDJ50_15245</name>
</gene>
<evidence type="ECO:0000313" key="1">
    <source>
        <dbReference type="EMBL" id="WYF46413.1"/>
    </source>
</evidence>
<sequence length="76" mass="8267">MKPLPIGSRVRISSVSGLTSNFTGTVTAPVPWRTVPGMYGPPRRDECCVRLDPGQQAAVFGAHVFMSERRLIPLEA</sequence>
<accession>A0AAU6Q815</accession>
<proteinExistence type="predicted"/>
<dbReference type="RefSeq" id="WP_339097892.1">
    <property type="nucleotide sequence ID" value="NZ_CP149783.1"/>
</dbReference>
<organism evidence="1">
    <name type="scientific">Deinococcus sp. VB142</name>
    <dbReference type="NCBI Taxonomy" id="3112952"/>
    <lineage>
        <taxon>Bacteria</taxon>
        <taxon>Thermotogati</taxon>
        <taxon>Deinococcota</taxon>
        <taxon>Deinococci</taxon>
        <taxon>Deinococcales</taxon>
        <taxon>Deinococcaceae</taxon>
        <taxon>Deinococcus</taxon>
    </lineage>
</organism>
<reference evidence="1" key="1">
    <citation type="submission" date="2024-03" db="EMBL/GenBank/DDBJ databases">
        <title>Deinococcus weizhi sp. nov., isolated from human skin.</title>
        <authorList>
            <person name="Wei Z."/>
            <person name="Tian F."/>
            <person name="Yang C."/>
            <person name="Xin L.T."/>
            <person name="Wen Z.J."/>
            <person name="Lan K.C."/>
            <person name="Yu L."/>
            <person name="Zhe W."/>
            <person name="Dan F.D."/>
            <person name="Jun W."/>
            <person name="Rui Z."/>
            <person name="Yong X.J."/>
            <person name="Ting Y."/>
            <person name="Wei X."/>
            <person name="Xu Z.G."/>
            <person name="Xin Z."/>
            <person name="Dong F.G."/>
            <person name="Ni X.M."/>
            <person name="Zheng M.G."/>
            <person name="Chun Y."/>
            <person name="Qian W.X."/>
        </authorList>
    </citation>
    <scope>NUCLEOTIDE SEQUENCE</scope>
    <source>
        <strain evidence="1">VB142</strain>
    </source>
</reference>
<protein>
    <submittedName>
        <fullName evidence="1">Uncharacterized protein</fullName>
    </submittedName>
</protein>
<dbReference type="AlphaFoldDB" id="A0AAU6Q815"/>
<name>A0AAU6Q815_9DEIO</name>
<dbReference type="EMBL" id="CP149783">
    <property type="protein sequence ID" value="WYF46413.1"/>
    <property type="molecule type" value="Genomic_DNA"/>
</dbReference>